<name>A0ABT6LZA3_9ACTN</name>
<evidence type="ECO:0000259" key="1">
    <source>
        <dbReference type="Pfam" id="PF01609"/>
    </source>
</evidence>
<dbReference type="EMBL" id="JARXVH010000024">
    <property type="protein sequence ID" value="MDH6221647.1"/>
    <property type="molecule type" value="Genomic_DNA"/>
</dbReference>
<dbReference type="PANTHER" id="PTHR30007:SF0">
    <property type="entry name" value="TRANSPOSASE"/>
    <property type="match status" value="1"/>
</dbReference>
<proteinExistence type="predicted"/>
<dbReference type="NCBIfam" id="NF033580">
    <property type="entry name" value="transpos_IS5_3"/>
    <property type="match status" value="1"/>
</dbReference>
<dbReference type="Pfam" id="PF13340">
    <property type="entry name" value="DUF4096"/>
    <property type="match status" value="1"/>
</dbReference>
<dbReference type="PANTHER" id="PTHR30007">
    <property type="entry name" value="PHP DOMAIN PROTEIN"/>
    <property type="match status" value="1"/>
</dbReference>
<reference evidence="3 4" key="1">
    <citation type="submission" date="2023-04" db="EMBL/GenBank/DDBJ databases">
        <title>Forest soil microbial communities from Buena Vista Peninsula, Colon Province, Panama.</title>
        <authorList>
            <person name="Bouskill N."/>
        </authorList>
    </citation>
    <scope>NUCLEOTIDE SEQUENCE [LARGE SCALE GENOMIC DNA]</scope>
    <source>
        <strain evidence="3 4">GGS1</strain>
    </source>
</reference>
<evidence type="ECO:0000313" key="3">
    <source>
        <dbReference type="EMBL" id="MDH6221647.1"/>
    </source>
</evidence>
<feature type="domain" description="Insertion element IS402-like" evidence="2">
    <location>
        <begin position="43"/>
        <end position="120"/>
    </location>
</feature>
<protein>
    <submittedName>
        <fullName evidence="3">Transposase</fullName>
    </submittedName>
</protein>
<dbReference type="InterPro" id="IPR002559">
    <property type="entry name" value="Transposase_11"/>
</dbReference>
<sequence>MLKCCVVVADGSSRSTPGCDCLAHRFGNAADRPGRRPRYDSDMNDAEWALVRDLLPVPGWLAGRGGRPEGYCQRQMIDAVRYLVDNGIKWRAMPADFPPWPRVYAFFARWRDAGLVAELHDRLRGAVREAESREEEASAAVVDSQSVKADATVSFASRGYDAGKKINGRKRHLLTDTLGLLLDVLVTPASTTDRDAARILLPAAKKRFRRLSRIWADGGYRGHLQDWAAQHLGLVLDVVRRSDDVSGFEVLPRRWVVERSFAWLLRSRRLVRDYERRTDTSEAVIRWSMTMLMSRRLAARHQQRPAPARTA</sequence>
<gene>
    <name evidence="3" type="ORF">M2283_008994</name>
</gene>
<accession>A0ABT6LZA3</accession>
<evidence type="ECO:0000259" key="2">
    <source>
        <dbReference type="Pfam" id="PF13340"/>
    </source>
</evidence>
<dbReference type="InterPro" id="IPR025161">
    <property type="entry name" value="IS402-like_dom"/>
</dbReference>
<keyword evidence="4" id="KW-1185">Reference proteome</keyword>
<dbReference type="Proteomes" id="UP001160499">
    <property type="component" value="Unassembled WGS sequence"/>
</dbReference>
<dbReference type="Pfam" id="PF01609">
    <property type="entry name" value="DDE_Tnp_1"/>
    <property type="match status" value="1"/>
</dbReference>
<comment type="caution">
    <text evidence="3">The sequence shown here is derived from an EMBL/GenBank/DDBJ whole genome shotgun (WGS) entry which is preliminary data.</text>
</comment>
<feature type="domain" description="Transposase IS4-like" evidence="1">
    <location>
        <begin position="138"/>
        <end position="287"/>
    </location>
</feature>
<evidence type="ECO:0000313" key="4">
    <source>
        <dbReference type="Proteomes" id="UP001160499"/>
    </source>
</evidence>
<organism evidence="3 4">
    <name type="scientific">Streptomyces pseudovenezuelae</name>
    <dbReference type="NCBI Taxonomy" id="67350"/>
    <lineage>
        <taxon>Bacteria</taxon>
        <taxon>Bacillati</taxon>
        <taxon>Actinomycetota</taxon>
        <taxon>Actinomycetes</taxon>
        <taxon>Kitasatosporales</taxon>
        <taxon>Streptomycetaceae</taxon>
        <taxon>Streptomyces</taxon>
        <taxon>Streptomyces aurantiacus group</taxon>
    </lineage>
</organism>